<name>A0A914PZL2_9BILA</name>
<evidence type="ECO:0000313" key="3">
    <source>
        <dbReference type="Proteomes" id="UP000887578"/>
    </source>
</evidence>
<feature type="chain" id="PRO_5037847359" evidence="1">
    <location>
        <begin position="20"/>
        <end position="656"/>
    </location>
</feature>
<evidence type="ECO:0000259" key="2">
    <source>
        <dbReference type="PROSITE" id="PS51412"/>
    </source>
</evidence>
<reference evidence="4" key="1">
    <citation type="submission" date="2022-11" db="UniProtKB">
        <authorList>
            <consortium name="WormBaseParasite"/>
        </authorList>
    </citation>
    <scope>IDENTIFICATION</scope>
</reference>
<dbReference type="Proteomes" id="UP000887578">
    <property type="component" value="Unplaced"/>
</dbReference>
<keyword evidence="3" id="KW-1185">Reference proteome</keyword>
<organism evidence="3 4">
    <name type="scientific">Panagrolaimus davidi</name>
    <dbReference type="NCBI Taxonomy" id="227884"/>
    <lineage>
        <taxon>Eukaryota</taxon>
        <taxon>Metazoa</taxon>
        <taxon>Ecdysozoa</taxon>
        <taxon>Nematoda</taxon>
        <taxon>Chromadorea</taxon>
        <taxon>Rhabditida</taxon>
        <taxon>Tylenchina</taxon>
        <taxon>Panagrolaimomorpha</taxon>
        <taxon>Panagrolaimoidea</taxon>
        <taxon>Panagrolaimidae</taxon>
        <taxon>Panagrolaimus</taxon>
    </lineage>
</organism>
<feature type="signal peptide" evidence="1">
    <location>
        <begin position="1"/>
        <end position="19"/>
    </location>
</feature>
<sequence>MYLISYILGFTTLFLLSIADVSVLSPEDKCIANIRKEIKDRKVSRNLGGIVGIGWDSLTDKATLPVFSQTYHLCRTVPDGDFLVPDNIHVLPIKEANIQKTSETFDTFSHYKSSTGGSFKASGGGGIPGLGSAEASFSVSTKVGKEHMEKNKRTGFSNKIEYHAFTLIGSEKAGFDEIFTMRLNDIAKAIKDKNQLLAQYEAESIIADYGTHVVNKALAGASITMLGFSETTSVEEKKSFSLKMSAQFHASFLGAVSMGFSASADIENEDDNGSDSTKSQTYIMTKGGPDVNRLLSSDAGNKMQIDSVVGLNHEGMPIYSFIHSGVLKGKEWDDTTIFVVQDLLYNATQEYIRRNQIPGCTINALPQYFYKANVDYIDACDTIHDPEAPYMGGYYQECEYMESYSKKHRNLTNGNQCDEYRHVNPITQEFSCPEHGEIDRSINFFISFHDRVYNDMPDGCNTTDCSKNFTITDRINVTLYSCTPGYYGDDVDARAAMIFGGIFDTKNVFSDNGRCSLGFEEYPIFHNQKICLSRGYDDIITAARINEGYPDFLAKGVELKGFKNCIIDDCWGTPYYLTTINNCPYYYCVAIPYGNFNDTLLPLIDRPPYVSRDMAMSKMRLSYQHEIDEFEDIDEGDETETMLFTKGGKKVGKIFN</sequence>
<dbReference type="AlphaFoldDB" id="A0A914PZL2"/>
<dbReference type="Pfam" id="PF01823">
    <property type="entry name" value="MACPF"/>
    <property type="match status" value="1"/>
</dbReference>
<evidence type="ECO:0000256" key="1">
    <source>
        <dbReference type="SAM" id="SignalP"/>
    </source>
</evidence>
<dbReference type="PROSITE" id="PS51412">
    <property type="entry name" value="MACPF_2"/>
    <property type="match status" value="1"/>
</dbReference>
<proteinExistence type="predicted"/>
<dbReference type="WBParaSite" id="PDA_v2.g23850.t1">
    <property type="protein sequence ID" value="PDA_v2.g23850.t1"/>
    <property type="gene ID" value="PDA_v2.g23850"/>
</dbReference>
<protein>
    <submittedName>
        <fullName evidence="4">Macrophage-expressed gene 1 protein</fullName>
    </submittedName>
</protein>
<feature type="domain" description="MACPF" evidence="2">
    <location>
        <begin position="26"/>
        <end position="355"/>
    </location>
</feature>
<accession>A0A914PZL2</accession>
<evidence type="ECO:0000313" key="4">
    <source>
        <dbReference type="WBParaSite" id="PDA_v2.g23850.t1"/>
    </source>
</evidence>
<dbReference type="InterPro" id="IPR020864">
    <property type="entry name" value="MACPF"/>
</dbReference>
<keyword evidence="1" id="KW-0732">Signal</keyword>